<keyword evidence="1" id="KW-0812">Transmembrane</keyword>
<keyword evidence="1" id="KW-0472">Membrane</keyword>
<comment type="caution">
    <text evidence="2">The sequence shown here is derived from an EMBL/GenBank/DDBJ whole genome shotgun (WGS) entry which is preliminary data.</text>
</comment>
<keyword evidence="1" id="KW-1133">Transmembrane helix</keyword>
<gene>
    <name evidence="2" type="ORF">IFU03_22875</name>
</gene>
<organism evidence="2 3">
    <name type="scientific">Pseudomonas fluorescens</name>
    <dbReference type="NCBI Taxonomy" id="294"/>
    <lineage>
        <taxon>Bacteria</taxon>
        <taxon>Pseudomonadati</taxon>
        <taxon>Pseudomonadota</taxon>
        <taxon>Gammaproteobacteria</taxon>
        <taxon>Pseudomonadales</taxon>
        <taxon>Pseudomonadaceae</taxon>
        <taxon>Pseudomonas</taxon>
    </lineage>
</organism>
<sequence>MLAQIPVMLVTSGASPLLGVGILYAAFLSMPAIALSWLAGKLRQAYTSLKP</sequence>
<reference evidence="2" key="1">
    <citation type="journal article" date="2020" name="FEMS Microbiol. Ecol.">
        <title>Temporal dynamics of bacterial communities during seed development and maturation.</title>
        <authorList>
            <person name="Chesneau G."/>
            <person name="Torres-Cortes G."/>
            <person name="Briand M."/>
            <person name="Darrasse A."/>
            <person name="Preveaux A."/>
            <person name="Marais C."/>
            <person name="Jacques M.A."/>
            <person name="Shade A."/>
            <person name="Barret M."/>
        </authorList>
    </citation>
    <scope>NUCLEOTIDE SEQUENCE</scope>
    <source>
        <strain evidence="2">CFBP13533</strain>
    </source>
</reference>
<evidence type="ECO:0000313" key="2">
    <source>
        <dbReference type="EMBL" id="MBD8272604.1"/>
    </source>
</evidence>
<name>A0AAE2U7H2_PSEFL</name>
<dbReference type="AlphaFoldDB" id="A0AAE2U7H2"/>
<dbReference type="EMBL" id="JACYNJ010000017">
    <property type="protein sequence ID" value="MBD8272604.1"/>
    <property type="molecule type" value="Genomic_DNA"/>
</dbReference>
<evidence type="ECO:0000313" key="3">
    <source>
        <dbReference type="Proteomes" id="UP000610293"/>
    </source>
</evidence>
<evidence type="ECO:0000256" key="1">
    <source>
        <dbReference type="SAM" id="Phobius"/>
    </source>
</evidence>
<proteinExistence type="predicted"/>
<feature type="transmembrane region" description="Helical" evidence="1">
    <location>
        <begin position="20"/>
        <end position="40"/>
    </location>
</feature>
<dbReference type="Proteomes" id="UP000610293">
    <property type="component" value="Unassembled WGS sequence"/>
</dbReference>
<protein>
    <submittedName>
        <fullName evidence="2">Uncharacterized protein</fullName>
    </submittedName>
</protein>
<accession>A0AAE2U7H2</accession>
<dbReference type="RefSeq" id="WP_181282337.1">
    <property type="nucleotide sequence ID" value="NZ_JACYNJ010000017.1"/>
</dbReference>